<dbReference type="RefSeq" id="WP_184384128.1">
    <property type="nucleotide sequence ID" value="NZ_JACIDJ010000003.1"/>
</dbReference>
<comment type="similarity">
    <text evidence="4">Belongs to the cyclic nucleotide phosphodiesterase class-III family.</text>
</comment>
<accession>A0A840ACT4</accession>
<dbReference type="GO" id="GO:0046872">
    <property type="term" value="F:metal ion binding"/>
    <property type="evidence" value="ECO:0007669"/>
    <property type="project" value="UniProtKB-KW"/>
</dbReference>
<keyword evidence="1" id="KW-0479">Metal-binding</keyword>
<evidence type="ECO:0000256" key="1">
    <source>
        <dbReference type="ARBA" id="ARBA00022723"/>
    </source>
</evidence>
<dbReference type="GO" id="GO:0016787">
    <property type="term" value="F:hydrolase activity"/>
    <property type="evidence" value="ECO:0007669"/>
    <property type="project" value="UniProtKB-KW"/>
</dbReference>
<reference evidence="6 7" key="1">
    <citation type="submission" date="2020-08" db="EMBL/GenBank/DDBJ databases">
        <title>Genomic Encyclopedia of Type Strains, Phase IV (KMG-IV): sequencing the most valuable type-strain genomes for metagenomic binning, comparative biology and taxonomic classification.</title>
        <authorList>
            <person name="Goeker M."/>
        </authorList>
    </citation>
    <scope>NUCLEOTIDE SEQUENCE [LARGE SCALE GENOMIC DNA]</scope>
    <source>
        <strain evidence="6 7">DSM 19979</strain>
    </source>
</reference>
<evidence type="ECO:0000313" key="6">
    <source>
        <dbReference type="EMBL" id="MBB3898897.1"/>
    </source>
</evidence>
<evidence type="ECO:0000259" key="5">
    <source>
        <dbReference type="Pfam" id="PF00149"/>
    </source>
</evidence>
<dbReference type="PANTHER" id="PTHR42988:SF2">
    <property type="entry name" value="CYCLIC NUCLEOTIDE PHOSPHODIESTERASE CBUA0032-RELATED"/>
    <property type="match status" value="1"/>
</dbReference>
<keyword evidence="2" id="KW-0378">Hydrolase</keyword>
<dbReference type="EMBL" id="JACIDJ010000003">
    <property type="protein sequence ID" value="MBB3898897.1"/>
    <property type="molecule type" value="Genomic_DNA"/>
</dbReference>
<evidence type="ECO:0000256" key="3">
    <source>
        <dbReference type="ARBA" id="ARBA00023004"/>
    </source>
</evidence>
<dbReference type="InterPro" id="IPR050884">
    <property type="entry name" value="CNP_phosphodiesterase-III"/>
</dbReference>
<dbReference type="InterPro" id="IPR004843">
    <property type="entry name" value="Calcineurin-like_PHP"/>
</dbReference>
<sequence length="257" mass="28413">MTHRLAHLSDLHFGEADPARVAEMAADVRAACPDAVVISGDLTRRAQPQEFEAAFTFLAGLDAPLLVVPGNHDIPHSALWERFMAPKRRWRAARLTAPAERLDLDHARLIGLDTVSRAQWHVDWSAGAVPQHRLERLEAALTVGRGKPTLVVCHHPLVHGAWAQRRRTPRGAEATIRVLRRENVAGLLCGHLHRAEVTPLGPEPGAPCQVMAPSAFSPRGVSAVNGWNLIEWEEGRLRVTTREVTNRGWRERVVEAA</sequence>
<dbReference type="AlphaFoldDB" id="A0A840ACT4"/>
<evidence type="ECO:0000313" key="7">
    <source>
        <dbReference type="Proteomes" id="UP000553193"/>
    </source>
</evidence>
<protein>
    <submittedName>
        <fullName evidence="6">3',5'-cyclic AMP phosphodiesterase CpdA</fullName>
    </submittedName>
</protein>
<comment type="caution">
    <text evidence="6">The sequence shown here is derived from an EMBL/GenBank/DDBJ whole genome shotgun (WGS) entry which is preliminary data.</text>
</comment>
<keyword evidence="7" id="KW-1185">Reference proteome</keyword>
<name>A0A840ACT4_9PROT</name>
<feature type="domain" description="Calcineurin-like phosphoesterase" evidence="5">
    <location>
        <begin position="4"/>
        <end position="194"/>
    </location>
</feature>
<keyword evidence="3" id="KW-0408">Iron</keyword>
<organism evidence="6 7">
    <name type="scientific">Roseococcus suduntuyensis</name>
    <dbReference type="NCBI Taxonomy" id="455361"/>
    <lineage>
        <taxon>Bacteria</taxon>
        <taxon>Pseudomonadati</taxon>
        <taxon>Pseudomonadota</taxon>
        <taxon>Alphaproteobacteria</taxon>
        <taxon>Acetobacterales</taxon>
        <taxon>Roseomonadaceae</taxon>
        <taxon>Roseococcus</taxon>
    </lineage>
</organism>
<dbReference type="InterPro" id="IPR029052">
    <property type="entry name" value="Metallo-depent_PP-like"/>
</dbReference>
<dbReference type="Gene3D" id="3.60.21.10">
    <property type="match status" value="1"/>
</dbReference>
<gene>
    <name evidence="6" type="ORF">GGQ83_002340</name>
</gene>
<dbReference type="Proteomes" id="UP000553193">
    <property type="component" value="Unassembled WGS sequence"/>
</dbReference>
<evidence type="ECO:0000256" key="2">
    <source>
        <dbReference type="ARBA" id="ARBA00022801"/>
    </source>
</evidence>
<dbReference type="Pfam" id="PF00149">
    <property type="entry name" value="Metallophos"/>
    <property type="match status" value="1"/>
</dbReference>
<dbReference type="PANTHER" id="PTHR42988">
    <property type="entry name" value="PHOSPHOHYDROLASE"/>
    <property type="match status" value="1"/>
</dbReference>
<proteinExistence type="inferred from homology"/>
<evidence type="ECO:0000256" key="4">
    <source>
        <dbReference type="ARBA" id="ARBA00025742"/>
    </source>
</evidence>
<dbReference type="SUPFAM" id="SSF56300">
    <property type="entry name" value="Metallo-dependent phosphatases"/>
    <property type="match status" value="1"/>
</dbReference>